<evidence type="ECO:0000259" key="8">
    <source>
        <dbReference type="Pfam" id="PF13186"/>
    </source>
</evidence>
<protein>
    <submittedName>
        <fullName evidence="9">Putative Fe-S oxidoreductase, SAM radical superfamily</fullName>
    </submittedName>
</protein>
<dbReference type="Gene3D" id="3.20.20.70">
    <property type="entry name" value="Aldolase class I"/>
    <property type="match status" value="1"/>
</dbReference>
<evidence type="ECO:0000313" key="9">
    <source>
        <dbReference type="EMBL" id="AKB52652.1"/>
    </source>
</evidence>
<feature type="domain" description="Radical SAM core" evidence="7">
    <location>
        <begin position="17"/>
        <end position="152"/>
    </location>
</feature>
<dbReference type="GO" id="GO:0046872">
    <property type="term" value="F:metal ion binding"/>
    <property type="evidence" value="ECO:0007669"/>
    <property type="project" value="UniProtKB-KW"/>
</dbReference>
<evidence type="ECO:0000256" key="3">
    <source>
        <dbReference type="ARBA" id="ARBA00022691"/>
    </source>
</evidence>
<keyword evidence="5" id="KW-0408">Iron</keyword>
<evidence type="ECO:0000256" key="4">
    <source>
        <dbReference type="ARBA" id="ARBA00022723"/>
    </source>
</evidence>
<comment type="cofactor">
    <cofactor evidence="1">
        <name>[4Fe-4S] cluster</name>
        <dbReference type="ChEBI" id="CHEBI:49883"/>
    </cofactor>
</comment>
<dbReference type="InterPro" id="IPR034391">
    <property type="entry name" value="AdoMet-like_SPASM_containing"/>
</dbReference>
<dbReference type="SFLD" id="SFLDG01067">
    <property type="entry name" value="SPASM/twitch_domain_containing"/>
    <property type="match status" value="1"/>
</dbReference>
<keyword evidence="4" id="KW-0479">Metal-binding</keyword>
<organism evidence="9 10">
    <name type="scientific">Methanosarcina barkeri str. Wiesmoor</name>
    <dbReference type="NCBI Taxonomy" id="1434109"/>
    <lineage>
        <taxon>Archaea</taxon>
        <taxon>Methanobacteriati</taxon>
        <taxon>Methanobacteriota</taxon>
        <taxon>Stenosarchaea group</taxon>
        <taxon>Methanomicrobia</taxon>
        <taxon>Methanosarcinales</taxon>
        <taxon>Methanosarcinaceae</taxon>
        <taxon>Methanosarcina</taxon>
    </lineage>
</organism>
<gene>
    <name evidence="9" type="ORF">MSBRW_3399</name>
</gene>
<dbReference type="EMBL" id="CP009526">
    <property type="protein sequence ID" value="AKB52652.1"/>
    <property type="molecule type" value="Genomic_DNA"/>
</dbReference>
<feature type="domain" description="4Fe4S-binding SPASM" evidence="8">
    <location>
        <begin position="241"/>
        <end position="306"/>
    </location>
</feature>
<dbReference type="PANTHER" id="PTHR11228:SF7">
    <property type="entry name" value="PQQA PEPTIDE CYCLASE"/>
    <property type="match status" value="1"/>
</dbReference>
<dbReference type="CDD" id="cd21109">
    <property type="entry name" value="SPASM"/>
    <property type="match status" value="1"/>
</dbReference>
<dbReference type="SFLD" id="SFLDG01387">
    <property type="entry name" value="BtrN-like_SPASM_domain_contain"/>
    <property type="match status" value="1"/>
</dbReference>
<evidence type="ECO:0000259" key="7">
    <source>
        <dbReference type="Pfam" id="PF04055"/>
    </source>
</evidence>
<accession>A0A0E3QNC8</accession>
<dbReference type="KEGG" id="mbw:MSBRW_3399"/>
<dbReference type="InterPro" id="IPR007197">
    <property type="entry name" value="rSAM"/>
</dbReference>
<dbReference type="InterPro" id="IPR058240">
    <property type="entry name" value="rSAM_sf"/>
</dbReference>
<dbReference type="AlphaFoldDB" id="A0A0E3QNC8"/>
<evidence type="ECO:0000256" key="5">
    <source>
        <dbReference type="ARBA" id="ARBA00023004"/>
    </source>
</evidence>
<evidence type="ECO:0000256" key="6">
    <source>
        <dbReference type="ARBA" id="ARBA00023014"/>
    </source>
</evidence>
<evidence type="ECO:0000256" key="1">
    <source>
        <dbReference type="ARBA" id="ARBA00001966"/>
    </source>
</evidence>
<dbReference type="SUPFAM" id="SSF102114">
    <property type="entry name" value="Radical SAM enzymes"/>
    <property type="match status" value="1"/>
</dbReference>
<dbReference type="InterPro" id="IPR013785">
    <property type="entry name" value="Aldolase_TIM"/>
</dbReference>
<evidence type="ECO:0000256" key="2">
    <source>
        <dbReference type="ARBA" id="ARBA00022485"/>
    </source>
</evidence>
<dbReference type="InterPro" id="IPR050377">
    <property type="entry name" value="Radical_SAM_PqqE_MftC-like"/>
</dbReference>
<dbReference type="GO" id="GO:0051536">
    <property type="term" value="F:iron-sulfur cluster binding"/>
    <property type="evidence" value="ECO:0007669"/>
    <property type="project" value="UniProtKB-KW"/>
</dbReference>
<proteinExistence type="predicted"/>
<dbReference type="Pfam" id="PF13186">
    <property type="entry name" value="SPASM"/>
    <property type="match status" value="1"/>
</dbReference>
<dbReference type="Proteomes" id="UP000033038">
    <property type="component" value="Chromosome"/>
</dbReference>
<keyword evidence="3" id="KW-0949">S-adenosyl-L-methionine</keyword>
<reference evidence="9 10" key="1">
    <citation type="submission" date="2014-07" db="EMBL/GenBank/DDBJ databases">
        <title>Methanogenic archaea and the global carbon cycle.</title>
        <authorList>
            <person name="Henriksen J.R."/>
            <person name="Luke J."/>
            <person name="Reinhart S."/>
            <person name="Benedict M.N."/>
            <person name="Youngblut N.D."/>
            <person name="Metcalf M.E."/>
            <person name="Whitaker R.J."/>
            <person name="Metcalf W.W."/>
        </authorList>
    </citation>
    <scope>NUCLEOTIDE SEQUENCE [LARGE SCALE GENOMIC DNA]</scope>
    <source>
        <strain evidence="9 10">Wiesmoor</strain>
    </source>
</reference>
<dbReference type="PATRIC" id="fig|1434109.4.peg.4410"/>
<keyword evidence="6" id="KW-0411">Iron-sulfur</keyword>
<dbReference type="HOGENOM" id="CLU_009273_1_1_2"/>
<dbReference type="InterPro" id="IPR023885">
    <property type="entry name" value="4Fe4S-binding_SPASM_dom"/>
</dbReference>
<evidence type="ECO:0000313" key="10">
    <source>
        <dbReference type="Proteomes" id="UP000033038"/>
    </source>
</evidence>
<dbReference type="GeneID" id="24825017"/>
<dbReference type="PANTHER" id="PTHR11228">
    <property type="entry name" value="RADICAL SAM DOMAIN PROTEIN"/>
    <property type="match status" value="1"/>
</dbReference>
<sequence length="337" mass="38823">MASTPKEIQPSKIRLDVSTVCQLRCPTCPTANGKVAAAIGSGFLKYSDFKQIIDNNSFIKEIELSNYGEIFLNPELIDMIKYAYEKNVAVCANNGANLNTMTDELIESLVKYRFKGITCSIDGIDNKTYQIYRQRGNFDNVINNIKAINRYKKKYNSPYPKLLWQFVAFGHNEGFVDRAREMAQDLGMDFFLKLSWGNMFSDKVFSPVKDKEHISKETGLGVANRDEYYQKYGVNYIRPLCFMLWKNPQINFDGRMLGCNVNFWEDYGNVFKDNLISVLNNEKMSYARSMLMGKKPARDDIPCVKCKLYNTMLEDKHWISWEEIKRSGKVTHGSISV</sequence>
<dbReference type="CDD" id="cd01335">
    <property type="entry name" value="Radical_SAM"/>
    <property type="match status" value="1"/>
</dbReference>
<name>A0A0E3QNC8_METBA</name>
<keyword evidence="2" id="KW-0004">4Fe-4S</keyword>
<dbReference type="RefSeq" id="WP_011306335.1">
    <property type="nucleotide sequence ID" value="NZ_CP009526.1"/>
</dbReference>
<dbReference type="GO" id="GO:0003824">
    <property type="term" value="F:catalytic activity"/>
    <property type="evidence" value="ECO:0007669"/>
    <property type="project" value="InterPro"/>
</dbReference>
<dbReference type="Pfam" id="PF04055">
    <property type="entry name" value="Radical_SAM"/>
    <property type="match status" value="1"/>
</dbReference>
<dbReference type="SFLD" id="SFLDS00029">
    <property type="entry name" value="Radical_SAM"/>
    <property type="match status" value="1"/>
</dbReference>